<dbReference type="AlphaFoldDB" id="A0A9P0GEX2"/>
<keyword evidence="2" id="KW-1185">Reference proteome</keyword>
<gene>
    <name evidence="1" type="ORF">PSYICH_LOCUS6996</name>
</gene>
<name>A0A9P0GEX2_9CUCU</name>
<evidence type="ECO:0000313" key="2">
    <source>
        <dbReference type="Proteomes" id="UP001153636"/>
    </source>
</evidence>
<dbReference type="Proteomes" id="UP001153636">
    <property type="component" value="Chromosome 2"/>
</dbReference>
<dbReference type="SUPFAM" id="SSF56672">
    <property type="entry name" value="DNA/RNA polymerases"/>
    <property type="match status" value="1"/>
</dbReference>
<dbReference type="EMBL" id="OV651814">
    <property type="protein sequence ID" value="CAH1106882.1"/>
    <property type="molecule type" value="Genomic_DNA"/>
</dbReference>
<organism evidence="1 2">
    <name type="scientific">Psylliodes chrysocephalus</name>
    <dbReference type="NCBI Taxonomy" id="3402493"/>
    <lineage>
        <taxon>Eukaryota</taxon>
        <taxon>Metazoa</taxon>
        <taxon>Ecdysozoa</taxon>
        <taxon>Arthropoda</taxon>
        <taxon>Hexapoda</taxon>
        <taxon>Insecta</taxon>
        <taxon>Pterygota</taxon>
        <taxon>Neoptera</taxon>
        <taxon>Endopterygota</taxon>
        <taxon>Coleoptera</taxon>
        <taxon>Polyphaga</taxon>
        <taxon>Cucujiformia</taxon>
        <taxon>Chrysomeloidea</taxon>
        <taxon>Chrysomelidae</taxon>
        <taxon>Galerucinae</taxon>
        <taxon>Alticini</taxon>
        <taxon>Psylliodes</taxon>
    </lineage>
</organism>
<proteinExistence type="predicted"/>
<dbReference type="InterPro" id="IPR043502">
    <property type="entry name" value="DNA/RNA_pol_sf"/>
</dbReference>
<reference evidence="1" key="1">
    <citation type="submission" date="2022-01" db="EMBL/GenBank/DDBJ databases">
        <authorList>
            <person name="King R."/>
        </authorList>
    </citation>
    <scope>NUCLEOTIDE SEQUENCE</scope>
</reference>
<sequence length="457" mass="52638">MKRQWSELKAEKQIAYEKRVEKRALKNKYMIEKFYEVKDRPRRFPISAKAACKIATNEDLISMGIRKANVKPKAPAEPAGKTLIRKSIELVRHKPLILTSKVEVVANKFEAPKRMKEKWDEEAAWFSRHKSDQTTESQDALSLQSIEQVTIVNAEELKGIEWITPVMKEVMGIEPVDDQDSKLVRDMNCSTMIDSSPQEQQYVNKAITAPIDELGDSLDSCADILSLPLEERKSLAMEALRAVNLNDKCILQGICDTFNITIAVRHSPDAHIHRCSMCKQWFQHSHTYYQEHADNINLKQALNNGLKLVKIHKVLQFKQSAWLKPYIDLNTRLRTAARSDLKLKLMNNAGFVFGYMHIKWSIEQKIMDMENNRSVTPELQVDCVDKIGFKVPTLQSLAANYIYWTIRDARGITGKYKMIRQLIDSEIWYSKVGITCYFILPALLKDELSISCMRELV</sequence>
<evidence type="ECO:0000313" key="1">
    <source>
        <dbReference type="EMBL" id="CAH1106882.1"/>
    </source>
</evidence>
<dbReference type="GO" id="GO:0071897">
    <property type="term" value="P:DNA biosynthetic process"/>
    <property type="evidence" value="ECO:0007669"/>
    <property type="project" value="UniProtKB-ARBA"/>
</dbReference>
<protein>
    <submittedName>
        <fullName evidence="1">Uncharacterized protein</fullName>
    </submittedName>
</protein>
<accession>A0A9P0GEX2</accession>